<comment type="caution">
    <text evidence="4">The sequence shown here is derived from an EMBL/GenBank/DDBJ whole genome shotgun (WGS) entry which is preliminary data.</text>
</comment>
<dbReference type="InterPro" id="IPR019749">
    <property type="entry name" value="Band_41_domain"/>
</dbReference>
<dbReference type="SUPFAM" id="SSF47031">
    <property type="entry name" value="Second domain of FERM"/>
    <property type="match status" value="1"/>
</dbReference>
<keyword evidence="5" id="KW-1185">Reference proteome</keyword>
<dbReference type="InterPro" id="IPR001202">
    <property type="entry name" value="WW_dom"/>
</dbReference>
<dbReference type="InterPro" id="IPR000299">
    <property type="entry name" value="FERM_domain"/>
</dbReference>
<dbReference type="SUPFAM" id="SSF54236">
    <property type="entry name" value="Ubiquitin-like"/>
    <property type="match status" value="1"/>
</dbReference>
<dbReference type="Gene3D" id="2.20.70.10">
    <property type="match status" value="1"/>
</dbReference>
<dbReference type="Proteomes" id="UP001432322">
    <property type="component" value="Unassembled WGS sequence"/>
</dbReference>
<dbReference type="InterPro" id="IPR014352">
    <property type="entry name" value="FERM/acyl-CoA-bd_prot_sf"/>
</dbReference>
<feature type="non-terminal residue" evidence="4">
    <location>
        <position position="1"/>
    </location>
</feature>
<gene>
    <name evidence="4" type="ORF">PFISCL1PPCAC_10172</name>
</gene>
<dbReference type="InterPro" id="IPR036020">
    <property type="entry name" value="WW_dom_sf"/>
</dbReference>
<evidence type="ECO:0000313" key="5">
    <source>
        <dbReference type="Proteomes" id="UP001432322"/>
    </source>
</evidence>
<feature type="domain" description="WW" evidence="1">
    <location>
        <begin position="59"/>
        <end position="92"/>
    </location>
</feature>
<organism evidence="4 5">
    <name type="scientific">Pristionchus fissidentatus</name>
    <dbReference type="NCBI Taxonomy" id="1538716"/>
    <lineage>
        <taxon>Eukaryota</taxon>
        <taxon>Metazoa</taxon>
        <taxon>Ecdysozoa</taxon>
        <taxon>Nematoda</taxon>
        <taxon>Chromadorea</taxon>
        <taxon>Rhabditida</taxon>
        <taxon>Rhabditina</taxon>
        <taxon>Diplogasteromorpha</taxon>
        <taxon>Diplogasteroidea</taxon>
        <taxon>Neodiplogasteridae</taxon>
        <taxon>Pristionchus</taxon>
    </lineage>
</organism>
<feature type="domain" description="FERM" evidence="2">
    <location>
        <begin position="214"/>
        <end position="559"/>
    </location>
</feature>
<evidence type="ECO:0000259" key="2">
    <source>
        <dbReference type="PROSITE" id="PS50057"/>
    </source>
</evidence>
<dbReference type="PROSITE" id="PS50057">
    <property type="entry name" value="FERM_3"/>
    <property type="match status" value="1"/>
</dbReference>
<name>A0AAV5VGS6_9BILA</name>
<evidence type="ECO:0000313" key="4">
    <source>
        <dbReference type="EMBL" id="GMT18875.1"/>
    </source>
</evidence>
<sequence>VMSVDAPLIPLVNDYHSKDDSIVSDCELCTLIDQRCFYVHHGSRSTHWEPPWARWRCSLGLPYAWEQAIDTQGRLYYLDHINEKSSYRDPRSPNISLGLRRVVLERDETVGYGFVAAGSNAFVVQFVSPGGPSDGFLFPNDRIVSVNGENVEKESKDSVVAKIRSSLKCITLHVEQMSSSMNSPRRGCRVRFTDKVSVSSPDTPINGFPSSIPNVLRVFLENGQTRSFKYDATTTVKDVCSSLCDKLQLVARRHFNLGLEYSIGNRSSRLALLEGNITLQDLASTRSSSNTRCVFRFSFVPSDPYSLYLEDPRSFEYFYSQCVNDVVCGRFAFEMRYEACIRMAALHMQQISMDSHLGKDGRVSLSRLERELGLGTFLPTILLENVKRSEIRKHIRFYLKKDRGNNQSIVCTPRVCSQSINTEEPSQSSISSSTVDSSILSRLKYIQILSHLPSFGCRSFSVTFRDSQVDMLMQVDPRCGIVVRNCVKTVNGSTHPSISIAFHIISSICVQRASETISTFILRLNNDTHQGLHFLVENNELSELVIHIQGYYELQVGRTLHCDYTKENEETNAHPPPYASVHTVFPSGWNYAQDSNSDEKIFDLRQRIPSYEIASTFAQSESSSPAF</sequence>
<dbReference type="EMBL" id="BTSY01000003">
    <property type="protein sequence ID" value="GMT18875.1"/>
    <property type="molecule type" value="Genomic_DNA"/>
</dbReference>
<feature type="non-terminal residue" evidence="4">
    <location>
        <position position="627"/>
    </location>
</feature>
<dbReference type="InterPro" id="IPR035963">
    <property type="entry name" value="FERM_2"/>
</dbReference>
<feature type="domain" description="PDZ" evidence="3">
    <location>
        <begin position="101"/>
        <end position="178"/>
    </location>
</feature>
<dbReference type="Gene3D" id="2.30.42.10">
    <property type="match status" value="1"/>
</dbReference>
<dbReference type="Pfam" id="PF00595">
    <property type="entry name" value="PDZ"/>
    <property type="match status" value="1"/>
</dbReference>
<dbReference type="Pfam" id="PF21989">
    <property type="entry name" value="RA_2"/>
    <property type="match status" value="1"/>
</dbReference>
<dbReference type="CDD" id="cd00201">
    <property type="entry name" value="WW"/>
    <property type="match status" value="1"/>
</dbReference>
<evidence type="ECO:0000259" key="1">
    <source>
        <dbReference type="PROSITE" id="PS50020"/>
    </source>
</evidence>
<dbReference type="InterPro" id="IPR029071">
    <property type="entry name" value="Ubiquitin-like_domsf"/>
</dbReference>
<dbReference type="Gene3D" id="3.10.20.90">
    <property type="entry name" value="Phosphatidylinositol 3-kinase Catalytic Subunit, Chain A, domain 1"/>
    <property type="match status" value="1"/>
</dbReference>
<dbReference type="SMART" id="SM00456">
    <property type="entry name" value="WW"/>
    <property type="match status" value="1"/>
</dbReference>
<dbReference type="SMART" id="SM00228">
    <property type="entry name" value="PDZ"/>
    <property type="match status" value="1"/>
</dbReference>
<dbReference type="InterPro" id="IPR019748">
    <property type="entry name" value="FERM_central"/>
</dbReference>
<evidence type="ECO:0000259" key="3">
    <source>
        <dbReference type="PROSITE" id="PS50106"/>
    </source>
</evidence>
<dbReference type="SUPFAM" id="SSF50156">
    <property type="entry name" value="PDZ domain-like"/>
    <property type="match status" value="1"/>
</dbReference>
<dbReference type="AlphaFoldDB" id="A0AAV5VGS6"/>
<protein>
    <submittedName>
        <fullName evidence="4">Uncharacterized protein</fullName>
    </submittedName>
</protein>
<dbReference type="PANTHER" id="PTHR46221">
    <property type="entry name" value="FERM AND PDZ DOMAIN-CONTAINING PROTEIN FAMILY MEMBER"/>
    <property type="match status" value="1"/>
</dbReference>
<proteinExistence type="predicted"/>
<dbReference type="PANTHER" id="PTHR46221:SF3">
    <property type="entry name" value="FERM AND PDZ DOMAIN-CONTAINING PROTEIN 4"/>
    <property type="match status" value="1"/>
</dbReference>
<dbReference type="PROSITE" id="PS50020">
    <property type="entry name" value="WW_DOMAIN_2"/>
    <property type="match status" value="1"/>
</dbReference>
<accession>A0AAV5VGS6</accession>
<dbReference type="SMART" id="SM00295">
    <property type="entry name" value="B41"/>
    <property type="match status" value="1"/>
</dbReference>
<dbReference type="InterPro" id="IPR001478">
    <property type="entry name" value="PDZ"/>
</dbReference>
<dbReference type="SUPFAM" id="SSF51045">
    <property type="entry name" value="WW domain"/>
    <property type="match status" value="1"/>
</dbReference>
<dbReference type="CDD" id="cd14473">
    <property type="entry name" value="FERM_B-lobe"/>
    <property type="match status" value="1"/>
</dbReference>
<dbReference type="PROSITE" id="PS50106">
    <property type="entry name" value="PDZ"/>
    <property type="match status" value="1"/>
</dbReference>
<dbReference type="InterPro" id="IPR036034">
    <property type="entry name" value="PDZ_sf"/>
</dbReference>
<dbReference type="Pfam" id="PF00373">
    <property type="entry name" value="FERM_M"/>
    <property type="match status" value="1"/>
</dbReference>
<dbReference type="Gene3D" id="1.20.80.10">
    <property type="match status" value="1"/>
</dbReference>
<reference evidence="4" key="1">
    <citation type="submission" date="2023-10" db="EMBL/GenBank/DDBJ databases">
        <title>Genome assembly of Pristionchus species.</title>
        <authorList>
            <person name="Yoshida K."/>
            <person name="Sommer R.J."/>
        </authorList>
    </citation>
    <scope>NUCLEOTIDE SEQUENCE</scope>
    <source>
        <strain evidence="4">RS5133</strain>
    </source>
</reference>